<dbReference type="InterPro" id="IPR010998">
    <property type="entry name" value="Integrase_recombinase_N"/>
</dbReference>
<accession>A0ABZ0V0T0</accession>
<dbReference type="PROSITE" id="PS51898">
    <property type="entry name" value="TYR_RECOMBINASE"/>
    <property type="match status" value="1"/>
</dbReference>
<sequence length="334" mass="37583">MTKVPYLRSKMRRGRWFHTYRRGDVERSLGVHGLHPTDPKVLAAWAAEHARWQDMPPETETPNVGTFAWALDLYTSGNDKWAKYADGTREARAAIFKRYRAAQGARPVRTITSETIERALYAKGGHSAVNEYKALKPVFEHLRRLGFIRKNPLTGIELDKPKIQGFPVADAEDIAAFQKRWPVGTRERLIFDLGLYTGAARSDLAKLGRKNIKGDLLIYERQKSKVKARVPLTAELRAVIDRTPDIAPSFILTEQGKPFKAASLGNEFGDAARDAGIESRLHGLRKAFCIYWAENDATTHQIAAMAGHMSLSEVERYTRAADRERMVKLLVGVA</sequence>
<protein>
    <submittedName>
        <fullName evidence="4">Tyrosine-type recombinase/integrase</fullName>
    </submittedName>
</protein>
<dbReference type="Gene3D" id="1.10.150.130">
    <property type="match status" value="1"/>
</dbReference>
<dbReference type="InterPro" id="IPR011010">
    <property type="entry name" value="DNA_brk_join_enz"/>
</dbReference>
<dbReference type="InterPro" id="IPR013762">
    <property type="entry name" value="Integrase-like_cat_sf"/>
</dbReference>
<evidence type="ECO:0000256" key="2">
    <source>
        <dbReference type="ARBA" id="ARBA00023172"/>
    </source>
</evidence>
<dbReference type="EMBL" id="CP139725">
    <property type="protein sequence ID" value="WPZ21628.1"/>
    <property type="molecule type" value="Genomic_DNA"/>
</dbReference>
<dbReference type="Pfam" id="PF00589">
    <property type="entry name" value="Phage_integrase"/>
    <property type="match status" value="1"/>
</dbReference>
<keyword evidence="5" id="KW-1185">Reference proteome</keyword>
<proteinExistence type="predicted"/>
<evidence type="ECO:0000256" key="1">
    <source>
        <dbReference type="ARBA" id="ARBA00023125"/>
    </source>
</evidence>
<evidence type="ECO:0000313" key="4">
    <source>
        <dbReference type="EMBL" id="WPZ21628.1"/>
    </source>
</evidence>
<name>A0ABZ0V0T0_9RHOB</name>
<keyword evidence="1" id="KW-0238">DNA-binding</keyword>
<keyword evidence="2" id="KW-0233">DNA recombination</keyword>
<organism evidence="4 5">
    <name type="scientific">Sulfitobacter faviae</name>
    <dbReference type="NCBI Taxonomy" id="1775881"/>
    <lineage>
        <taxon>Bacteria</taxon>
        <taxon>Pseudomonadati</taxon>
        <taxon>Pseudomonadota</taxon>
        <taxon>Alphaproteobacteria</taxon>
        <taxon>Rhodobacterales</taxon>
        <taxon>Roseobacteraceae</taxon>
        <taxon>Sulfitobacter</taxon>
    </lineage>
</organism>
<feature type="domain" description="Tyr recombinase" evidence="3">
    <location>
        <begin position="161"/>
        <end position="331"/>
    </location>
</feature>
<dbReference type="Gene3D" id="1.10.443.10">
    <property type="entry name" value="Intergrase catalytic core"/>
    <property type="match status" value="1"/>
</dbReference>
<gene>
    <name evidence="4" type="ORF">T7987_15910</name>
</gene>
<dbReference type="SUPFAM" id="SSF56349">
    <property type="entry name" value="DNA breaking-rejoining enzymes"/>
    <property type="match status" value="1"/>
</dbReference>
<evidence type="ECO:0000313" key="5">
    <source>
        <dbReference type="Proteomes" id="UP001326567"/>
    </source>
</evidence>
<reference evidence="4 5" key="1">
    <citation type="submission" date="2023-11" db="EMBL/GenBank/DDBJ databases">
        <title>From the Deep-Sea to the Surface: Bacterial Genomes Isolated from the Moytirra Hydrothermal Vent Plume.</title>
        <authorList>
            <person name="Major S.R."/>
        </authorList>
    </citation>
    <scope>NUCLEOTIDE SEQUENCE [LARGE SCALE GENOMIC DNA]</scope>
    <source>
        <strain evidence="4 5">OXR-9</strain>
    </source>
</reference>
<dbReference type="Proteomes" id="UP001326567">
    <property type="component" value="Chromosome"/>
</dbReference>
<dbReference type="InterPro" id="IPR002104">
    <property type="entry name" value="Integrase_catalytic"/>
</dbReference>
<evidence type="ECO:0000259" key="3">
    <source>
        <dbReference type="PROSITE" id="PS51898"/>
    </source>
</evidence>
<dbReference type="RefSeq" id="WP_322328544.1">
    <property type="nucleotide sequence ID" value="NZ_CP139725.1"/>
</dbReference>